<organism evidence="1">
    <name type="scientific">marine sediment metagenome</name>
    <dbReference type="NCBI Taxonomy" id="412755"/>
    <lineage>
        <taxon>unclassified sequences</taxon>
        <taxon>metagenomes</taxon>
        <taxon>ecological metagenomes</taxon>
    </lineage>
</organism>
<dbReference type="PANTHER" id="PTHR30244">
    <property type="entry name" value="TRANSAMINASE"/>
    <property type="match status" value="1"/>
</dbReference>
<sequence>MNDMKTIPLFKVHIPDSVDMPLLDVLHSGYIGQGVKVDKFEDALAERIGNKNIVTLNTGTAGLRLALHIIGMRKDSEVITTPMTCLATNTPIVESGAKIVWADINRSTGNIDPKSIEERITDRTRAIMCVHWGGYSCDLDEIHEIATKNDIPVIEDAAHAFGAEYKNRKIGTISDFTVFSFQAIKHITTGDGGFLACKFEETYKRAKLLRWYGLNRDYSKDLRCEQDVKEAGFKY</sequence>
<dbReference type="GO" id="GO:0000271">
    <property type="term" value="P:polysaccharide biosynthetic process"/>
    <property type="evidence" value="ECO:0007669"/>
    <property type="project" value="TreeGrafter"/>
</dbReference>
<name>A0A0F9D346_9ZZZZ</name>
<dbReference type="PANTHER" id="PTHR30244:SF34">
    <property type="entry name" value="DTDP-4-AMINO-4,6-DIDEOXYGALACTOSE TRANSAMINASE"/>
    <property type="match status" value="1"/>
</dbReference>
<dbReference type="AlphaFoldDB" id="A0A0F9D346"/>
<dbReference type="Gene3D" id="3.40.640.10">
    <property type="entry name" value="Type I PLP-dependent aspartate aminotransferase-like (Major domain)"/>
    <property type="match status" value="1"/>
</dbReference>
<feature type="non-terminal residue" evidence="1">
    <location>
        <position position="235"/>
    </location>
</feature>
<reference evidence="1" key="1">
    <citation type="journal article" date="2015" name="Nature">
        <title>Complex archaea that bridge the gap between prokaryotes and eukaryotes.</title>
        <authorList>
            <person name="Spang A."/>
            <person name="Saw J.H."/>
            <person name="Jorgensen S.L."/>
            <person name="Zaremba-Niedzwiedzka K."/>
            <person name="Martijn J."/>
            <person name="Lind A.E."/>
            <person name="van Eijk R."/>
            <person name="Schleper C."/>
            <person name="Guy L."/>
            <person name="Ettema T.J."/>
        </authorList>
    </citation>
    <scope>NUCLEOTIDE SEQUENCE</scope>
</reference>
<dbReference type="InterPro" id="IPR000653">
    <property type="entry name" value="DegT/StrS_aminotransferase"/>
</dbReference>
<protein>
    <recommendedName>
        <fullName evidence="2">Aminotransferase class V domain-containing protein</fullName>
    </recommendedName>
</protein>
<gene>
    <name evidence="1" type="ORF">LCGC14_2248190</name>
</gene>
<dbReference type="SUPFAM" id="SSF53383">
    <property type="entry name" value="PLP-dependent transferases"/>
    <property type="match status" value="1"/>
</dbReference>
<evidence type="ECO:0000313" key="1">
    <source>
        <dbReference type="EMBL" id="KKL56163.1"/>
    </source>
</evidence>
<dbReference type="EMBL" id="LAZR01030588">
    <property type="protein sequence ID" value="KKL56163.1"/>
    <property type="molecule type" value="Genomic_DNA"/>
</dbReference>
<proteinExistence type="predicted"/>
<dbReference type="GO" id="GO:0008483">
    <property type="term" value="F:transaminase activity"/>
    <property type="evidence" value="ECO:0007669"/>
    <property type="project" value="TreeGrafter"/>
</dbReference>
<dbReference type="Pfam" id="PF01041">
    <property type="entry name" value="DegT_DnrJ_EryC1"/>
    <property type="match status" value="1"/>
</dbReference>
<dbReference type="InterPro" id="IPR015421">
    <property type="entry name" value="PyrdxlP-dep_Trfase_major"/>
</dbReference>
<dbReference type="InterPro" id="IPR015424">
    <property type="entry name" value="PyrdxlP-dep_Trfase"/>
</dbReference>
<accession>A0A0F9D346</accession>
<dbReference type="GO" id="GO:0030170">
    <property type="term" value="F:pyridoxal phosphate binding"/>
    <property type="evidence" value="ECO:0007669"/>
    <property type="project" value="TreeGrafter"/>
</dbReference>
<evidence type="ECO:0008006" key="2">
    <source>
        <dbReference type="Google" id="ProtNLM"/>
    </source>
</evidence>
<comment type="caution">
    <text evidence="1">The sequence shown here is derived from an EMBL/GenBank/DDBJ whole genome shotgun (WGS) entry which is preliminary data.</text>
</comment>